<evidence type="ECO:0000313" key="1">
    <source>
        <dbReference type="EMBL" id="DAE30683.1"/>
    </source>
</evidence>
<organism evidence="1">
    <name type="scientific">virus sp. ctML55</name>
    <dbReference type="NCBI Taxonomy" id="2827627"/>
    <lineage>
        <taxon>Viruses</taxon>
    </lineage>
</organism>
<accession>A0A8S5RHP1</accession>
<name>A0A8S5RHP1_9VIRU</name>
<sequence length="32" mass="3915">MYSRLELNSHIELGEVKIMKLLHKKQHRKILQ</sequence>
<proteinExistence type="predicted"/>
<dbReference type="EMBL" id="BK059105">
    <property type="protein sequence ID" value="DAE30683.1"/>
    <property type="molecule type" value="Genomic_DNA"/>
</dbReference>
<reference evidence="1" key="1">
    <citation type="journal article" date="2021" name="Proc. Natl. Acad. Sci. U.S.A.">
        <title>A Catalog of Tens of Thousands of Viruses from Human Metagenomes Reveals Hidden Associations with Chronic Diseases.</title>
        <authorList>
            <person name="Tisza M.J."/>
            <person name="Buck C.B."/>
        </authorList>
    </citation>
    <scope>NUCLEOTIDE SEQUENCE</scope>
    <source>
        <strain evidence="1">CtML55</strain>
    </source>
</reference>
<protein>
    <submittedName>
        <fullName evidence="1">Uncharacterized protein</fullName>
    </submittedName>
</protein>